<dbReference type="Gramene" id="OE9A059246T1">
    <property type="protein sequence ID" value="OE9A059246C1"/>
    <property type="gene ID" value="OE9A059246"/>
</dbReference>
<reference evidence="1 2" key="1">
    <citation type="submission" date="2019-12" db="EMBL/GenBank/DDBJ databases">
        <authorList>
            <person name="Alioto T."/>
            <person name="Alioto T."/>
            <person name="Gomez Garrido J."/>
        </authorList>
    </citation>
    <scope>NUCLEOTIDE SEQUENCE [LARGE SCALE GENOMIC DNA]</scope>
</reference>
<sequence length="82" mass="9340">SIVSRGEYGTIGPEEDCWPQLACSVPSDNDEFDWEGDLPLNFPQRDLIIYEMHVRGYTRHESSKAKCPGTYLGVVEKLDHLK</sequence>
<dbReference type="AlphaFoldDB" id="A0A8S0TJH7"/>
<dbReference type="EMBL" id="CACTIH010006784">
    <property type="protein sequence ID" value="CAA3004894.1"/>
    <property type="molecule type" value="Genomic_DNA"/>
</dbReference>
<dbReference type="OrthoDB" id="204980at2759"/>
<dbReference type="Proteomes" id="UP000594638">
    <property type="component" value="Unassembled WGS sequence"/>
</dbReference>
<organism evidence="1 2">
    <name type="scientific">Olea europaea subsp. europaea</name>
    <dbReference type="NCBI Taxonomy" id="158383"/>
    <lineage>
        <taxon>Eukaryota</taxon>
        <taxon>Viridiplantae</taxon>
        <taxon>Streptophyta</taxon>
        <taxon>Embryophyta</taxon>
        <taxon>Tracheophyta</taxon>
        <taxon>Spermatophyta</taxon>
        <taxon>Magnoliopsida</taxon>
        <taxon>eudicotyledons</taxon>
        <taxon>Gunneridae</taxon>
        <taxon>Pentapetalae</taxon>
        <taxon>asterids</taxon>
        <taxon>lamiids</taxon>
        <taxon>Lamiales</taxon>
        <taxon>Oleaceae</taxon>
        <taxon>Oleeae</taxon>
        <taxon>Olea</taxon>
    </lineage>
</organism>
<keyword evidence="2" id="KW-1185">Reference proteome</keyword>
<feature type="non-terminal residue" evidence="1">
    <location>
        <position position="82"/>
    </location>
</feature>
<dbReference type="SUPFAM" id="SSF51445">
    <property type="entry name" value="(Trans)glycosidases"/>
    <property type="match status" value="1"/>
</dbReference>
<dbReference type="Gene3D" id="3.20.20.80">
    <property type="entry name" value="Glycosidases"/>
    <property type="match status" value="1"/>
</dbReference>
<feature type="non-terminal residue" evidence="1">
    <location>
        <position position="1"/>
    </location>
</feature>
<evidence type="ECO:0000313" key="1">
    <source>
        <dbReference type="EMBL" id="CAA3004894.1"/>
    </source>
</evidence>
<dbReference type="PANTHER" id="PTHR43002">
    <property type="entry name" value="GLYCOGEN DEBRANCHING ENZYME"/>
    <property type="match status" value="1"/>
</dbReference>
<name>A0A8S0TJH7_OLEEU</name>
<comment type="caution">
    <text evidence="1">The sequence shown here is derived from an EMBL/GenBank/DDBJ whole genome shotgun (WGS) entry which is preliminary data.</text>
</comment>
<evidence type="ECO:0000313" key="2">
    <source>
        <dbReference type="Proteomes" id="UP000594638"/>
    </source>
</evidence>
<protein>
    <submittedName>
        <fullName evidence="1">Isoamylase 1, chloroplastic isoform X2</fullName>
    </submittedName>
</protein>
<proteinExistence type="predicted"/>
<gene>
    <name evidence="1" type="ORF">OLEA9_A059246</name>
</gene>
<accession>A0A8S0TJH7</accession>
<dbReference type="InterPro" id="IPR017853">
    <property type="entry name" value="GH"/>
</dbReference>